<protein>
    <submittedName>
        <fullName evidence="2">Type I-E CRISPR-associated protein Cas5/CasD</fullName>
    </submittedName>
</protein>
<evidence type="ECO:0000313" key="2">
    <source>
        <dbReference type="EMBL" id="QRP71761.1"/>
    </source>
</evidence>
<dbReference type="Gene3D" id="3.30.70.2660">
    <property type="match status" value="1"/>
</dbReference>
<dbReference type="InterPro" id="IPR013422">
    <property type="entry name" value="CRISPR-assoc_prot_Cas5_N"/>
</dbReference>
<dbReference type="AlphaFoldDB" id="A0AAX1LBE1"/>
<keyword evidence="1" id="KW-0051">Antiviral defense</keyword>
<dbReference type="NCBIfam" id="TIGR01868">
    <property type="entry name" value="casD_Cas5e"/>
    <property type="match status" value="1"/>
</dbReference>
<dbReference type="GO" id="GO:0003723">
    <property type="term" value="F:RNA binding"/>
    <property type="evidence" value="ECO:0007669"/>
    <property type="project" value="InterPro"/>
</dbReference>
<accession>A0AAX1LBE1</accession>
<dbReference type="InterPro" id="IPR021124">
    <property type="entry name" value="CRISPR-assoc_prot_Cas5"/>
</dbReference>
<dbReference type="Proteomes" id="UP000617681">
    <property type="component" value="Chromosome"/>
</dbReference>
<sequence length="242" mass="27106">MPSSTFIRLSGPIQSWAGQSVSGNFIRTNPIPTLTGLRGLLAGALGARRDEIPEWISKVRFSVREDQTGSFVDDFQTIGSREEEWDFRRRIAILQGMKARSIKQLSFKPAVGANAVVRRTYLSEAEFIVRVTDERHTEEIDHAFSSPVFATYLGRKAFPAAFPFYLGTGNEDVLHQIPVVKTTPRYNEGTKATEKCTVRVYELDPPLPPQTTQVPAVASRQEWLESVNSLSLHRRSTITPKA</sequence>
<reference evidence="2" key="1">
    <citation type="submission" date="2021-02" db="EMBL/GenBank/DDBJ databases">
        <title>FDA dAtabase for Regulatory Grade micrObial Sequences (FDA-ARGOS): Supporting development and validation of Infectious Disease Dx tests.</title>
        <authorList>
            <person name="Sproer C."/>
            <person name="Gronow S."/>
            <person name="Severitt S."/>
            <person name="Schroder I."/>
            <person name="Tallon L."/>
            <person name="Sadzewicz L."/>
            <person name="Zhao X."/>
            <person name="Boylan J."/>
            <person name="Ott S."/>
            <person name="Bowen H."/>
            <person name="Vavikolanu K."/>
            <person name="Mehta A."/>
            <person name="Aluvathingal J."/>
            <person name="Nadendla S."/>
            <person name="Lowell S."/>
            <person name="Myers T."/>
            <person name="Yan Y."/>
            <person name="Sichtig H."/>
        </authorList>
    </citation>
    <scope>NUCLEOTIDE SEQUENCE</scope>
    <source>
        <strain evidence="2">FDAARGOS_1191</strain>
    </source>
</reference>
<organism evidence="2 3">
    <name type="scientific">Corynebacterium glucuronolyticum</name>
    <dbReference type="NCBI Taxonomy" id="39791"/>
    <lineage>
        <taxon>Bacteria</taxon>
        <taxon>Bacillati</taxon>
        <taxon>Actinomycetota</taxon>
        <taxon>Actinomycetes</taxon>
        <taxon>Mycobacteriales</taxon>
        <taxon>Corynebacteriaceae</taxon>
        <taxon>Corynebacterium</taxon>
    </lineage>
</organism>
<evidence type="ECO:0000313" key="3">
    <source>
        <dbReference type="Proteomes" id="UP000617681"/>
    </source>
</evidence>
<dbReference type="GO" id="GO:0043571">
    <property type="term" value="P:maintenance of CRISPR repeat elements"/>
    <property type="evidence" value="ECO:0007669"/>
    <property type="project" value="InterPro"/>
</dbReference>
<name>A0AAX1LBE1_9CORY</name>
<dbReference type="GO" id="GO:0051607">
    <property type="term" value="P:defense response to virus"/>
    <property type="evidence" value="ECO:0007669"/>
    <property type="project" value="UniProtKB-KW"/>
</dbReference>
<proteinExistence type="predicted"/>
<dbReference type="Pfam" id="PF09704">
    <property type="entry name" value="Cas_Cas5d"/>
    <property type="match status" value="1"/>
</dbReference>
<evidence type="ECO:0000256" key="1">
    <source>
        <dbReference type="ARBA" id="ARBA00023118"/>
    </source>
</evidence>
<gene>
    <name evidence="2" type="primary">cas5e</name>
    <name evidence="2" type="ORF">I6J21_01150</name>
</gene>
<dbReference type="EMBL" id="CP069534">
    <property type="protein sequence ID" value="QRP71761.1"/>
    <property type="molecule type" value="Genomic_DNA"/>
</dbReference>
<dbReference type="InterPro" id="IPR010147">
    <property type="entry name" value="CRISPR-assoc_prot_CasD"/>
</dbReference>
<dbReference type="NCBIfam" id="TIGR02593">
    <property type="entry name" value="CRISPR_cas5"/>
    <property type="match status" value="1"/>
</dbReference>